<evidence type="ECO:0000313" key="3">
    <source>
        <dbReference type="Proteomes" id="UP001139887"/>
    </source>
</evidence>
<accession>A0A9W8I6Q1</accession>
<reference evidence="2" key="1">
    <citation type="submission" date="2022-07" db="EMBL/GenBank/DDBJ databases">
        <title>Phylogenomic reconstructions and comparative analyses of Kickxellomycotina fungi.</title>
        <authorList>
            <person name="Reynolds N.K."/>
            <person name="Stajich J.E."/>
            <person name="Barry K."/>
            <person name="Grigoriev I.V."/>
            <person name="Crous P."/>
            <person name="Smith M.E."/>
        </authorList>
    </citation>
    <scope>NUCLEOTIDE SEQUENCE</scope>
    <source>
        <strain evidence="2">NRRL 1566</strain>
    </source>
</reference>
<gene>
    <name evidence="2" type="primary">GPI16</name>
    <name evidence="2" type="ORF">IWW36_002742</name>
</gene>
<feature type="chain" id="PRO_5040788535" evidence="1">
    <location>
        <begin position="19"/>
        <end position="516"/>
    </location>
</feature>
<keyword evidence="3" id="KW-1185">Reference proteome</keyword>
<sequence length="516" mass="56458">MKFFLLAVLAAGCLQGHATETYTEDLLLVPLPADGKTLLQFEFEMRRPWDNNTASYSYHLFPRQLGEIARRYSVAQLNLAFTQGTWREALWGPAPTAALGIGAEVIARLVDTADADAQWAGLTSALSGVFCASLNFVDSQSTTRPRLAADASGTLWHAHLPRENVCTENLTPWIKQLPCQAQSGLGALLNPHRLFDMHFHSMAVSLESDTSALRYRQRLSVVLDAQDTHLSLRKLTGRSLAGPCAAATRSTLRIAAPTNIQINPSADHTYIGTDTRRMHVYDLQQHPHMEDIGAVYNAGMTQAPPMAAIAAHRYVTGHGGGGSSGGVEAIIINRRNIPVKVTYFDTLPWYLRMYSHTLKMHTTGSNGSTVLLKPTQVLFTPAVDRGRPAVLELALELPPLSRSVLRYDFDKGFLKYSEHPPDANRGFNIAPAIITYQLAENDTGADRPLYCATGSACTVRVHTEPALASLPTPDFSMPYNVITFTSTILALFFGRIFNLLTRDFAVLVPGDSKAAP</sequence>
<proteinExistence type="predicted"/>
<evidence type="ECO:0000313" key="2">
    <source>
        <dbReference type="EMBL" id="KAJ2849283.1"/>
    </source>
</evidence>
<dbReference type="EMBL" id="JANBUW010000089">
    <property type="protein sequence ID" value="KAJ2849283.1"/>
    <property type="molecule type" value="Genomic_DNA"/>
</dbReference>
<organism evidence="2 3">
    <name type="scientific">Coemansia brasiliensis</name>
    <dbReference type="NCBI Taxonomy" id="2650707"/>
    <lineage>
        <taxon>Eukaryota</taxon>
        <taxon>Fungi</taxon>
        <taxon>Fungi incertae sedis</taxon>
        <taxon>Zoopagomycota</taxon>
        <taxon>Kickxellomycotina</taxon>
        <taxon>Kickxellomycetes</taxon>
        <taxon>Kickxellales</taxon>
        <taxon>Kickxellaceae</taxon>
        <taxon>Coemansia</taxon>
    </lineage>
</organism>
<comment type="caution">
    <text evidence="2">The sequence shown here is derived from an EMBL/GenBank/DDBJ whole genome shotgun (WGS) entry which is preliminary data.</text>
</comment>
<keyword evidence="1" id="KW-0732">Signal</keyword>
<dbReference type="PANTHER" id="PTHR12959:SF11">
    <property type="entry name" value="GPI TRANSAMIDASE COMPONENT PIG-T"/>
    <property type="match status" value="1"/>
</dbReference>
<dbReference type="PANTHER" id="PTHR12959">
    <property type="entry name" value="GPI TRANSAMIDASE COMPONENT PIG-T-RELATED"/>
    <property type="match status" value="1"/>
</dbReference>
<name>A0A9W8I6Q1_9FUNG</name>
<dbReference type="Pfam" id="PF04113">
    <property type="entry name" value="Gpi16"/>
    <property type="match status" value="1"/>
</dbReference>
<dbReference type="OrthoDB" id="331263at2759"/>
<dbReference type="GO" id="GO:0042765">
    <property type="term" value="C:GPI-anchor transamidase complex"/>
    <property type="evidence" value="ECO:0007669"/>
    <property type="project" value="InterPro"/>
</dbReference>
<evidence type="ECO:0000256" key="1">
    <source>
        <dbReference type="SAM" id="SignalP"/>
    </source>
</evidence>
<dbReference type="InterPro" id="IPR007245">
    <property type="entry name" value="PIG-T"/>
</dbReference>
<dbReference type="AlphaFoldDB" id="A0A9W8I6Q1"/>
<feature type="signal peptide" evidence="1">
    <location>
        <begin position="1"/>
        <end position="18"/>
    </location>
</feature>
<dbReference type="Proteomes" id="UP001139887">
    <property type="component" value="Unassembled WGS sequence"/>
</dbReference>
<dbReference type="GO" id="GO:0016255">
    <property type="term" value="P:attachment of GPI anchor to protein"/>
    <property type="evidence" value="ECO:0007669"/>
    <property type="project" value="InterPro"/>
</dbReference>
<protein>
    <submittedName>
        <fullName evidence="2">Subunit of the glycosylphosphatidylinositol transamidase complex-like protein</fullName>
    </submittedName>
</protein>